<reference evidence="5" key="1">
    <citation type="submission" date="2012-12" db="EMBL/GenBank/DDBJ databases">
        <authorList>
            <person name="Pethick F.E."/>
            <person name="MacFadyen A.C."/>
            <person name="Tang Z."/>
            <person name="Sangal V."/>
            <person name="Tze-Tze L."/>
            <person name="Chu J."/>
            <person name="Guo M."/>
            <person name="Kirby R."/>
            <person name="Hoskisson P.A."/>
            <person name="Herron P.R."/>
            <person name="Hunter I.S."/>
        </authorList>
    </citation>
    <scope>NUCLEOTIDE SEQUENCE</scope>
    <source>
        <strain evidence="5">ATCC 10970</strain>
    </source>
</reference>
<feature type="compositionally biased region" description="Low complexity" evidence="4">
    <location>
        <begin position="62"/>
        <end position="76"/>
    </location>
</feature>
<dbReference type="Gene3D" id="3.40.50.150">
    <property type="entry name" value="Vaccinia Virus protein VP39"/>
    <property type="match status" value="1"/>
</dbReference>
<keyword evidence="1 5" id="KW-0489">Methyltransferase</keyword>
<gene>
    <name evidence="5" type="ORF">SRIM_028740</name>
</gene>
<accession>A0A8A1UTK3</accession>
<sequence length="283" mass="29306">MTKPNGVPKAGTAPPGGGSGAESSAPGGGPGAEPSAPSGGPGAEPAPPGGGPRSGTVPPSWGPAAGTTPPNTGPKAELASPPPPPPAQPYYAQHATELADRYESLAFETVHRDFLPLLPPPPARIADIGAGTGRDAAALAARGHTVLAVEPVPELRALARSLHPSPSIHWLSDALPGLPRLDGEAGRLDAILLSAVWMHLPEPSRPPAMRRLHDLLAPGGRLFLTLRHGSPPEDRQMYDIPAHETVALAAQHGLRPLQHAKGIDHLARDHVHWSTLTFEKDHP</sequence>
<keyword evidence="2 5" id="KW-0808">Transferase</keyword>
<feature type="region of interest" description="Disordered" evidence="4">
    <location>
        <begin position="1"/>
        <end position="90"/>
    </location>
</feature>
<name>A0A8A1UTK3_STRR1</name>
<dbReference type="PANTHER" id="PTHR43464">
    <property type="entry name" value="METHYLTRANSFERASE"/>
    <property type="match status" value="1"/>
</dbReference>
<dbReference type="EMBL" id="CP048261">
    <property type="protein sequence ID" value="QST83627.1"/>
    <property type="molecule type" value="Genomic_DNA"/>
</dbReference>
<evidence type="ECO:0000313" key="6">
    <source>
        <dbReference type="Proteomes" id="UP000011074"/>
    </source>
</evidence>
<reference evidence="5" key="3">
    <citation type="journal article" date="2021" name="bioRxiv">
        <title>Bilateral symmetry of linear streptomycete chromosomes.</title>
        <authorList>
            <person name="Algora-Gallardo L."/>
            <person name="Schniete J.K."/>
            <person name="Mark D.R."/>
            <person name="Hunter I.S."/>
            <person name="Herron P.R."/>
        </authorList>
    </citation>
    <scope>NUCLEOTIDE SEQUENCE</scope>
    <source>
        <strain evidence="5">ATCC 10970</strain>
    </source>
</reference>
<dbReference type="GO" id="GO:0008168">
    <property type="term" value="F:methyltransferase activity"/>
    <property type="evidence" value="ECO:0007669"/>
    <property type="project" value="UniProtKB-KW"/>
</dbReference>
<dbReference type="Proteomes" id="UP000011074">
    <property type="component" value="Chromosome"/>
</dbReference>
<evidence type="ECO:0000256" key="3">
    <source>
        <dbReference type="ARBA" id="ARBA00022691"/>
    </source>
</evidence>
<feature type="compositionally biased region" description="Gly residues" evidence="4">
    <location>
        <begin position="14"/>
        <end position="31"/>
    </location>
</feature>
<dbReference type="GO" id="GO:0032259">
    <property type="term" value="P:methylation"/>
    <property type="evidence" value="ECO:0007669"/>
    <property type="project" value="UniProtKB-KW"/>
</dbReference>
<dbReference type="Pfam" id="PF13489">
    <property type="entry name" value="Methyltransf_23"/>
    <property type="match status" value="1"/>
</dbReference>
<dbReference type="CDD" id="cd02440">
    <property type="entry name" value="AdoMet_MTases"/>
    <property type="match status" value="1"/>
</dbReference>
<evidence type="ECO:0000313" key="5">
    <source>
        <dbReference type="EMBL" id="QST83627.1"/>
    </source>
</evidence>
<proteinExistence type="predicted"/>
<dbReference type="SUPFAM" id="SSF53335">
    <property type="entry name" value="S-adenosyl-L-methionine-dependent methyltransferases"/>
    <property type="match status" value="1"/>
</dbReference>
<dbReference type="AlphaFoldDB" id="A0A8A1UTK3"/>
<protein>
    <submittedName>
        <fullName evidence="5">Methyltransferase domain-containing protein</fullName>
    </submittedName>
</protein>
<dbReference type="InterPro" id="IPR029063">
    <property type="entry name" value="SAM-dependent_MTases_sf"/>
</dbReference>
<keyword evidence="3" id="KW-0949">S-adenosyl-L-methionine</keyword>
<evidence type="ECO:0000256" key="1">
    <source>
        <dbReference type="ARBA" id="ARBA00022603"/>
    </source>
</evidence>
<dbReference type="PANTHER" id="PTHR43464:SF19">
    <property type="entry name" value="UBIQUINONE BIOSYNTHESIS O-METHYLTRANSFERASE, MITOCHONDRIAL"/>
    <property type="match status" value="1"/>
</dbReference>
<evidence type="ECO:0000256" key="4">
    <source>
        <dbReference type="SAM" id="MobiDB-lite"/>
    </source>
</evidence>
<reference evidence="5" key="2">
    <citation type="submission" date="2020-01" db="EMBL/GenBank/DDBJ databases">
        <authorList>
            <person name="Algora L."/>
            <person name="Schniete J.K."/>
            <person name="MacFadyen A."/>
            <person name="Hoskisson P.A."/>
            <person name="Hunter I.S."/>
            <person name="Herron P.R."/>
        </authorList>
    </citation>
    <scope>NUCLEOTIDE SEQUENCE</scope>
    <source>
        <strain evidence="5">ATCC 10970</strain>
    </source>
</reference>
<evidence type="ECO:0000256" key="2">
    <source>
        <dbReference type="ARBA" id="ARBA00022679"/>
    </source>
</evidence>
<organism evidence="5 6">
    <name type="scientific">Streptomyces rimosus subsp. rimosus (strain ATCC 10970 / DSM 40260 / JCM 4667 / NRRL 2234)</name>
    <dbReference type="NCBI Taxonomy" id="1265868"/>
    <lineage>
        <taxon>Bacteria</taxon>
        <taxon>Bacillati</taxon>
        <taxon>Actinomycetota</taxon>
        <taxon>Actinomycetes</taxon>
        <taxon>Kitasatosporales</taxon>
        <taxon>Streptomycetaceae</taxon>
        <taxon>Streptomyces</taxon>
    </lineage>
</organism>